<proteinExistence type="predicted"/>
<reference evidence="3" key="2">
    <citation type="journal article" date="2018" name="Plant J.">
        <title>The Sorghum bicolor reference genome: improved assembly, gene annotations, a transcriptome atlas, and signatures of genome organization.</title>
        <authorList>
            <person name="McCormick R.F."/>
            <person name="Truong S.K."/>
            <person name="Sreedasyam A."/>
            <person name="Jenkins J."/>
            <person name="Shu S."/>
            <person name="Sims D."/>
            <person name="Kennedy M."/>
            <person name="Amirebrahimi M."/>
            <person name="Weers B.D."/>
            <person name="McKinley B."/>
            <person name="Mattison A."/>
            <person name="Morishige D.T."/>
            <person name="Grimwood J."/>
            <person name="Schmutz J."/>
            <person name="Mullet J.E."/>
        </authorList>
    </citation>
    <scope>NUCLEOTIDE SEQUENCE [LARGE SCALE GENOMIC DNA]</scope>
    <source>
        <strain evidence="3">cv. BTx623</strain>
    </source>
</reference>
<evidence type="ECO:0000313" key="3">
    <source>
        <dbReference type="Proteomes" id="UP000000768"/>
    </source>
</evidence>
<feature type="region of interest" description="Disordered" evidence="1">
    <location>
        <begin position="38"/>
        <end position="139"/>
    </location>
</feature>
<dbReference type="EMBL" id="CM000761">
    <property type="protein sequence ID" value="OQU90124.1"/>
    <property type="molecule type" value="Genomic_DNA"/>
</dbReference>
<name>A0A1W0W6T3_SORBI</name>
<dbReference type="AlphaFoldDB" id="A0A1W0W6T3"/>
<reference evidence="2 3" key="1">
    <citation type="journal article" date="2009" name="Nature">
        <title>The Sorghum bicolor genome and the diversification of grasses.</title>
        <authorList>
            <person name="Paterson A.H."/>
            <person name="Bowers J.E."/>
            <person name="Bruggmann R."/>
            <person name="Dubchak I."/>
            <person name="Grimwood J."/>
            <person name="Gundlach H."/>
            <person name="Haberer G."/>
            <person name="Hellsten U."/>
            <person name="Mitros T."/>
            <person name="Poliakov A."/>
            <person name="Schmutz J."/>
            <person name="Spannagl M."/>
            <person name="Tang H."/>
            <person name="Wang X."/>
            <person name="Wicker T."/>
            <person name="Bharti A.K."/>
            <person name="Chapman J."/>
            <person name="Feltus F.A."/>
            <person name="Gowik U."/>
            <person name="Grigoriev I.V."/>
            <person name="Lyons E."/>
            <person name="Maher C.A."/>
            <person name="Martis M."/>
            <person name="Narechania A."/>
            <person name="Otillar R.P."/>
            <person name="Penning B.W."/>
            <person name="Salamov A.A."/>
            <person name="Wang Y."/>
            <person name="Zhang L."/>
            <person name="Carpita N.C."/>
            <person name="Freeling M."/>
            <person name="Gingle A.R."/>
            <person name="Hash C.T."/>
            <person name="Keller B."/>
            <person name="Klein P."/>
            <person name="Kresovich S."/>
            <person name="McCann M.C."/>
            <person name="Ming R."/>
            <person name="Peterson D.G."/>
            <person name="Mehboob-ur-Rahman"/>
            <person name="Ware D."/>
            <person name="Westhoff P."/>
            <person name="Mayer K.F."/>
            <person name="Messing J."/>
            <person name="Rokhsar D.S."/>
        </authorList>
    </citation>
    <scope>NUCLEOTIDE SEQUENCE [LARGE SCALE GENOMIC DNA]</scope>
    <source>
        <strain evidence="3">cv. BTx623</strain>
    </source>
</reference>
<dbReference type="InParanoid" id="A0A1W0W6T3"/>
<sequence>MVALLVACAGGESSTRRNLAAFLDAIPRLRSVHLDLETRERRGEQPTIDATLPSLPSHLDAKEEPRLPPPLILARRTPSTATGERRGRSCPLPPRCRGGAAPAATKGEAMRISCSPDARPPWPPPRGKVAASGSTSSVTRLTPRNCHPCALAVTGCSTACLSVRHLRKSRGRTRASLSPSRLPLALIAAAEERSDEDASLPTCPPPCLLPHPCIGRRRGSEDARPPLACSMPSCLAVSSRQRCGCKERRQRRGPRLLHGLCVRY</sequence>
<gene>
    <name evidence="2" type="ORF">SORBI_3002G344301</name>
</gene>
<evidence type="ECO:0000313" key="2">
    <source>
        <dbReference type="EMBL" id="OQU90124.1"/>
    </source>
</evidence>
<evidence type="ECO:0000256" key="1">
    <source>
        <dbReference type="SAM" id="MobiDB-lite"/>
    </source>
</evidence>
<feature type="compositionally biased region" description="Low complexity" evidence="1">
    <location>
        <begin position="95"/>
        <end position="104"/>
    </location>
</feature>
<dbReference type="Gramene" id="OQU90124">
    <property type="protein sequence ID" value="OQU90124"/>
    <property type="gene ID" value="SORBI_3002G344301"/>
</dbReference>
<accession>A0A1W0W6T3</accession>
<protein>
    <submittedName>
        <fullName evidence="2">Uncharacterized protein</fullName>
    </submittedName>
</protein>
<dbReference type="Proteomes" id="UP000000768">
    <property type="component" value="Chromosome 2"/>
</dbReference>
<organism evidence="2 3">
    <name type="scientific">Sorghum bicolor</name>
    <name type="common">Sorghum</name>
    <name type="synonym">Sorghum vulgare</name>
    <dbReference type="NCBI Taxonomy" id="4558"/>
    <lineage>
        <taxon>Eukaryota</taxon>
        <taxon>Viridiplantae</taxon>
        <taxon>Streptophyta</taxon>
        <taxon>Embryophyta</taxon>
        <taxon>Tracheophyta</taxon>
        <taxon>Spermatophyta</taxon>
        <taxon>Magnoliopsida</taxon>
        <taxon>Liliopsida</taxon>
        <taxon>Poales</taxon>
        <taxon>Poaceae</taxon>
        <taxon>PACMAD clade</taxon>
        <taxon>Panicoideae</taxon>
        <taxon>Andropogonodae</taxon>
        <taxon>Andropogoneae</taxon>
        <taxon>Sorghinae</taxon>
        <taxon>Sorghum</taxon>
    </lineage>
</organism>
<keyword evidence="3" id="KW-1185">Reference proteome</keyword>